<sequence>MIEGMIIDNKREMNKTLTLSADAFLKMKRLRLLRVFCRLNCCDLTYLSNELRLLDWTGCPLRSLPSSFQPKYIVILLLPYSNIEQLWTENIPLYKLKVLNLEGSKNLIKAPDFTTAPNLEILVLEGCTRLIYVHPSVGVLTRLKLLNLRGCKSLRSFPTKIGMESLEKLILSDCSKLQSFPEIDGKMECLLRLYLDGTSIQQLPSSIGNLSNLLLLNLEDCRNLVSLPGSIGR</sequence>
<evidence type="ECO:0000259" key="2">
    <source>
        <dbReference type="Pfam" id="PF23286"/>
    </source>
</evidence>
<reference evidence="3" key="1">
    <citation type="journal article" date="2020" name="Nat. Genet.">
        <title>Genomic diversifications of five Gossypium allopolyploid species and their impact on cotton improvement.</title>
        <authorList>
            <person name="Chen Z.J."/>
            <person name="Sreedasyam A."/>
            <person name="Ando A."/>
            <person name="Song Q."/>
            <person name="De Santiago L.M."/>
            <person name="Hulse-Kemp A.M."/>
            <person name="Ding M."/>
            <person name="Ye W."/>
            <person name="Kirkbride R.C."/>
            <person name="Jenkins J."/>
            <person name="Plott C."/>
            <person name="Lovell J."/>
            <person name="Lin Y.M."/>
            <person name="Vaughn R."/>
            <person name="Liu B."/>
            <person name="Simpson S."/>
            <person name="Scheffler B.E."/>
            <person name="Wen L."/>
            <person name="Saski C.A."/>
            <person name="Grover C.E."/>
            <person name="Hu G."/>
            <person name="Conover J.L."/>
            <person name="Carlson J.W."/>
            <person name="Shu S."/>
            <person name="Boston L.B."/>
            <person name="Williams M."/>
            <person name="Peterson D.G."/>
            <person name="McGee K."/>
            <person name="Jones D.C."/>
            <person name="Wendel J.F."/>
            <person name="Stelly D.M."/>
            <person name="Grimwood J."/>
            <person name="Schmutz J."/>
        </authorList>
    </citation>
    <scope>NUCLEOTIDE SEQUENCE [LARGE SCALE GENOMIC DNA]</scope>
    <source>
        <strain evidence="3">cv. TM-1</strain>
    </source>
</reference>
<accession>A0ABM2YZW3</accession>
<dbReference type="InterPro" id="IPR032675">
    <property type="entry name" value="LRR_dom_sf"/>
</dbReference>
<organism evidence="3 4">
    <name type="scientific">Gossypium hirsutum</name>
    <name type="common">Upland cotton</name>
    <name type="synonym">Gossypium mexicanum</name>
    <dbReference type="NCBI Taxonomy" id="3635"/>
    <lineage>
        <taxon>Eukaryota</taxon>
        <taxon>Viridiplantae</taxon>
        <taxon>Streptophyta</taxon>
        <taxon>Embryophyta</taxon>
        <taxon>Tracheophyta</taxon>
        <taxon>Spermatophyta</taxon>
        <taxon>Magnoliopsida</taxon>
        <taxon>eudicotyledons</taxon>
        <taxon>Gunneridae</taxon>
        <taxon>Pentapetalae</taxon>
        <taxon>rosids</taxon>
        <taxon>malvids</taxon>
        <taxon>Malvales</taxon>
        <taxon>Malvaceae</taxon>
        <taxon>Malvoideae</taxon>
        <taxon>Gossypium</taxon>
    </lineage>
</organism>
<protein>
    <submittedName>
        <fullName evidence="4">Disease resistance-like protein CSA1</fullName>
    </submittedName>
</protein>
<evidence type="ECO:0000313" key="3">
    <source>
        <dbReference type="Proteomes" id="UP000818029"/>
    </source>
</evidence>
<dbReference type="GeneID" id="107954045"/>
<evidence type="ECO:0000313" key="4">
    <source>
        <dbReference type="RefSeq" id="XP_040936016.1"/>
    </source>
</evidence>
<keyword evidence="1" id="KW-0611">Plant defense</keyword>
<keyword evidence="3" id="KW-1185">Reference proteome</keyword>
<dbReference type="Gene3D" id="3.80.10.10">
    <property type="entry name" value="Ribonuclease Inhibitor"/>
    <property type="match status" value="2"/>
</dbReference>
<dbReference type="Proteomes" id="UP000818029">
    <property type="component" value="Chromosome A11"/>
</dbReference>
<dbReference type="RefSeq" id="XP_040936016.1">
    <property type="nucleotide sequence ID" value="XM_041080082.1"/>
</dbReference>
<gene>
    <name evidence="4" type="primary">LOC107954045</name>
</gene>
<reference evidence="4" key="2">
    <citation type="submission" date="2025-08" db="UniProtKB">
        <authorList>
            <consortium name="RefSeq"/>
        </authorList>
    </citation>
    <scope>IDENTIFICATION</scope>
</reference>
<dbReference type="InterPro" id="IPR058546">
    <property type="entry name" value="RPS4B/Roq1-like_LRR"/>
</dbReference>
<name>A0ABM2YZW3_GOSHI</name>
<dbReference type="Pfam" id="PF23286">
    <property type="entry name" value="LRR_13"/>
    <property type="match status" value="1"/>
</dbReference>
<proteinExistence type="predicted"/>
<dbReference type="PANTHER" id="PTHR11017">
    <property type="entry name" value="LEUCINE-RICH REPEAT-CONTAINING PROTEIN"/>
    <property type="match status" value="1"/>
</dbReference>
<dbReference type="SUPFAM" id="SSF52058">
    <property type="entry name" value="L domain-like"/>
    <property type="match status" value="1"/>
</dbReference>
<dbReference type="PANTHER" id="PTHR11017:SF559">
    <property type="entry name" value="DISEASE RESISTANCE PROTEIN CHL1"/>
    <property type="match status" value="1"/>
</dbReference>
<dbReference type="InterPro" id="IPR044974">
    <property type="entry name" value="Disease_R_plants"/>
</dbReference>
<feature type="domain" description="Disease resistance protein RPS4B/Roq1-like leucine-rich repeats" evidence="2">
    <location>
        <begin position="164"/>
        <end position="231"/>
    </location>
</feature>
<evidence type="ECO:0000256" key="1">
    <source>
        <dbReference type="ARBA" id="ARBA00022821"/>
    </source>
</evidence>